<evidence type="ECO:0000256" key="9">
    <source>
        <dbReference type="SAM" id="Phobius"/>
    </source>
</evidence>
<dbReference type="CDD" id="cd03254">
    <property type="entry name" value="ABCC_Glucan_exporter_like"/>
    <property type="match status" value="1"/>
</dbReference>
<gene>
    <name evidence="12" type="ORF">GZ78_18030</name>
</gene>
<name>A0A081NGQ4_9GAMM</name>
<evidence type="ECO:0000256" key="3">
    <source>
        <dbReference type="ARBA" id="ARBA00022692"/>
    </source>
</evidence>
<comment type="caution">
    <text evidence="12">The sequence shown here is derived from an EMBL/GenBank/DDBJ whole genome shotgun (WGS) entry which is preliminary data.</text>
</comment>
<protein>
    <recommendedName>
        <fullName evidence="14">Multidrug ABC transporter ATP-binding protein</fullName>
    </recommendedName>
</protein>
<proteinExistence type="predicted"/>
<dbReference type="SUPFAM" id="SSF52540">
    <property type="entry name" value="P-loop containing nucleoside triphosphate hydrolases"/>
    <property type="match status" value="1"/>
</dbReference>
<evidence type="ECO:0000313" key="13">
    <source>
        <dbReference type="Proteomes" id="UP000028073"/>
    </source>
</evidence>
<dbReference type="PROSITE" id="PS50893">
    <property type="entry name" value="ABC_TRANSPORTER_2"/>
    <property type="match status" value="1"/>
</dbReference>
<keyword evidence="7 9" id="KW-0472">Membrane</keyword>
<dbReference type="EMBL" id="JOKH01000003">
    <property type="protein sequence ID" value="KEQ17627.1"/>
    <property type="molecule type" value="Genomic_DNA"/>
</dbReference>
<dbReference type="Pfam" id="PF00005">
    <property type="entry name" value="ABC_tran"/>
    <property type="match status" value="1"/>
</dbReference>
<dbReference type="PROSITE" id="PS00211">
    <property type="entry name" value="ABC_TRANSPORTER_1"/>
    <property type="match status" value="1"/>
</dbReference>
<sequence length="598" mass="67494">MERLEKKKQFKRLLRYGLPYKNRLALSFSLLMIATVAGLTAPIVMKTFIDDHVVPGNWEVTAIATLAVFFLGLYLIDAFMTWMETVLFQKVALAIVHDIRQQVFNHLFRLPMSYFDKEPVGKLVSRVTNDTETIKDLFVSALPETLKGIITVCGVVVAMFLLDARLAWFCIAILPFIFGCIFLYQKYSHPVFHASRTVLSDINTRINESIQGMPVIQTLRQQKRVSDQFEQANQEYKDVQNRLVRINGLLLRPMVHLASTLALALMVGGFTGQALNGPIEIGLLYAFINYLDRMFEPLTHVTMQMQVWQQSVVSAERVFTLIDEHIESEQERRSDTLISNGKIEFRDVELSYDGKSKALDGISFTAEPGQFVALVGHTGSGKSSIVNLLMRFYQYQGGGILIDDQPLAHFSEQELRQQLGLVFQEPFVFEGSIAENIHLGHEQVTDKEVWHAAQLVQAAGFIEKLPDGYAQVLGERGQSLSSGEKQLLSFARTLAQNPRILIMDEATANIDSETEQAIKQGLKTLREGRTTLAIAHRLTTIEDADQILVMEKGRIVQRGTHQQLLSEPGLYLDMYQSQRNQIEEESLLAEAKPLQPAM</sequence>
<dbReference type="CDD" id="cd18544">
    <property type="entry name" value="ABC_6TM_TmrA_like"/>
    <property type="match status" value="1"/>
</dbReference>
<feature type="transmembrane region" description="Helical" evidence="9">
    <location>
        <begin position="166"/>
        <end position="184"/>
    </location>
</feature>
<dbReference type="InterPro" id="IPR039421">
    <property type="entry name" value="Type_1_exporter"/>
</dbReference>
<dbReference type="SUPFAM" id="SSF90123">
    <property type="entry name" value="ABC transporter transmembrane region"/>
    <property type="match status" value="1"/>
</dbReference>
<comment type="subcellular location">
    <subcellularLocation>
        <location evidence="1">Cell membrane</location>
        <topology evidence="1">Multi-pass membrane protein</topology>
    </subcellularLocation>
</comment>
<evidence type="ECO:0000256" key="7">
    <source>
        <dbReference type="ARBA" id="ARBA00023136"/>
    </source>
</evidence>
<dbReference type="Proteomes" id="UP000028073">
    <property type="component" value="Unassembled WGS sequence"/>
</dbReference>
<reference evidence="12 13" key="1">
    <citation type="submission" date="2014-06" db="EMBL/GenBank/DDBJ databases">
        <title>Whole Genome Sequences of Three Symbiotic Endozoicomonas Bacteria.</title>
        <authorList>
            <person name="Neave M.J."/>
            <person name="Apprill A."/>
            <person name="Voolstra C.R."/>
        </authorList>
    </citation>
    <scope>NUCLEOTIDE SEQUENCE [LARGE SCALE GENOMIC DNA]</scope>
    <source>
        <strain evidence="12 13">DSM 25634</strain>
    </source>
</reference>
<feature type="transmembrane region" description="Helical" evidence="9">
    <location>
        <begin position="137"/>
        <end position="160"/>
    </location>
</feature>
<evidence type="ECO:0000256" key="8">
    <source>
        <dbReference type="SAM" id="Coils"/>
    </source>
</evidence>
<evidence type="ECO:0000256" key="5">
    <source>
        <dbReference type="ARBA" id="ARBA00022840"/>
    </source>
</evidence>
<dbReference type="InterPro" id="IPR036640">
    <property type="entry name" value="ABC1_TM_sf"/>
</dbReference>
<accession>A0A081NGQ4</accession>
<dbReference type="InterPro" id="IPR011527">
    <property type="entry name" value="ABC1_TM_dom"/>
</dbReference>
<evidence type="ECO:0000256" key="6">
    <source>
        <dbReference type="ARBA" id="ARBA00022989"/>
    </source>
</evidence>
<dbReference type="Gene3D" id="3.40.50.300">
    <property type="entry name" value="P-loop containing nucleotide triphosphate hydrolases"/>
    <property type="match status" value="1"/>
</dbReference>
<dbReference type="GO" id="GO:0005524">
    <property type="term" value="F:ATP binding"/>
    <property type="evidence" value="ECO:0007669"/>
    <property type="project" value="UniProtKB-KW"/>
</dbReference>
<feature type="domain" description="ABC transmembrane type-1" evidence="11">
    <location>
        <begin position="25"/>
        <end position="310"/>
    </location>
</feature>
<dbReference type="InterPro" id="IPR003439">
    <property type="entry name" value="ABC_transporter-like_ATP-bd"/>
</dbReference>
<feature type="transmembrane region" description="Helical" evidence="9">
    <location>
        <begin position="60"/>
        <end position="80"/>
    </location>
</feature>
<dbReference type="InterPro" id="IPR003593">
    <property type="entry name" value="AAA+_ATPase"/>
</dbReference>
<keyword evidence="2" id="KW-0813">Transport</keyword>
<dbReference type="STRING" id="1137799.GZ78_18030"/>
<feature type="transmembrane region" description="Helical" evidence="9">
    <location>
        <begin position="249"/>
        <end position="270"/>
    </location>
</feature>
<dbReference type="GO" id="GO:0005886">
    <property type="term" value="C:plasma membrane"/>
    <property type="evidence" value="ECO:0007669"/>
    <property type="project" value="UniProtKB-SubCell"/>
</dbReference>
<keyword evidence="13" id="KW-1185">Reference proteome</keyword>
<dbReference type="RefSeq" id="WP_034838108.1">
    <property type="nucleotide sequence ID" value="NZ_JOKH01000003.1"/>
</dbReference>
<keyword evidence="8" id="KW-0175">Coiled coil</keyword>
<evidence type="ECO:0000313" key="12">
    <source>
        <dbReference type="EMBL" id="KEQ17627.1"/>
    </source>
</evidence>
<evidence type="ECO:0000259" key="11">
    <source>
        <dbReference type="PROSITE" id="PS50929"/>
    </source>
</evidence>
<evidence type="ECO:0008006" key="14">
    <source>
        <dbReference type="Google" id="ProtNLM"/>
    </source>
</evidence>
<dbReference type="OrthoDB" id="9806127at2"/>
<feature type="domain" description="ABC transporter" evidence="10">
    <location>
        <begin position="343"/>
        <end position="577"/>
    </location>
</feature>
<evidence type="ECO:0000256" key="1">
    <source>
        <dbReference type="ARBA" id="ARBA00004651"/>
    </source>
</evidence>
<feature type="transmembrane region" description="Helical" evidence="9">
    <location>
        <begin position="20"/>
        <end position="40"/>
    </location>
</feature>
<dbReference type="InterPro" id="IPR017871">
    <property type="entry name" value="ABC_transporter-like_CS"/>
</dbReference>
<dbReference type="eggNOG" id="COG1132">
    <property type="taxonomic scope" value="Bacteria"/>
</dbReference>
<dbReference type="SMART" id="SM00382">
    <property type="entry name" value="AAA"/>
    <property type="match status" value="1"/>
</dbReference>
<dbReference type="Pfam" id="PF00664">
    <property type="entry name" value="ABC_membrane"/>
    <property type="match status" value="1"/>
</dbReference>
<dbReference type="GO" id="GO:0015421">
    <property type="term" value="F:ABC-type oligopeptide transporter activity"/>
    <property type="evidence" value="ECO:0007669"/>
    <property type="project" value="TreeGrafter"/>
</dbReference>
<dbReference type="PANTHER" id="PTHR43394">
    <property type="entry name" value="ATP-DEPENDENT PERMEASE MDL1, MITOCHONDRIAL"/>
    <property type="match status" value="1"/>
</dbReference>
<evidence type="ECO:0000259" key="10">
    <source>
        <dbReference type="PROSITE" id="PS50893"/>
    </source>
</evidence>
<dbReference type="Gene3D" id="1.20.1560.10">
    <property type="entry name" value="ABC transporter type 1, transmembrane domain"/>
    <property type="match status" value="1"/>
</dbReference>
<dbReference type="GO" id="GO:0016887">
    <property type="term" value="F:ATP hydrolysis activity"/>
    <property type="evidence" value="ECO:0007669"/>
    <property type="project" value="InterPro"/>
</dbReference>
<feature type="coiled-coil region" evidence="8">
    <location>
        <begin position="222"/>
        <end position="249"/>
    </location>
</feature>
<organism evidence="12 13">
    <name type="scientific">Endozoicomonas numazuensis</name>
    <dbReference type="NCBI Taxonomy" id="1137799"/>
    <lineage>
        <taxon>Bacteria</taxon>
        <taxon>Pseudomonadati</taxon>
        <taxon>Pseudomonadota</taxon>
        <taxon>Gammaproteobacteria</taxon>
        <taxon>Oceanospirillales</taxon>
        <taxon>Endozoicomonadaceae</taxon>
        <taxon>Endozoicomonas</taxon>
    </lineage>
</organism>
<evidence type="ECO:0000256" key="4">
    <source>
        <dbReference type="ARBA" id="ARBA00022741"/>
    </source>
</evidence>
<keyword evidence="5" id="KW-0067">ATP-binding</keyword>
<dbReference type="InterPro" id="IPR027417">
    <property type="entry name" value="P-loop_NTPase"/>
</dbReference>
<dbReference type="AlphaFoldDB" id="A0A081NGQ4"/>
<dbReference type="PANTHER" id="PTHR43394:SF1">
    <property type="entry name" value="ATP-BINDING CASSETTE SUB-FAMILY B MEMBER 10, MITOCHONDRIAL"/>
    <property type="match status" value="1"/>
</dbReference>
<keyword evidence="4" id="KW-0547">Nucleotide-binding</keyword>
<evidence type="ECO:0000256" key="2">
    <source>
        <dbReference type="ARBA" id="ARBA00022448"/>
    </source>
</evidence>
<dbReference type="FunFam" id="3.40.50.300:FF:000287">
    <property type="entry name" value="Multidrug ABC transporter ATP-binding protein"/>
    <property type="match status" value="1"/>
</dbReference>
<keyword evidence="3 9" id="KW-0812">Transmembrane</keyword>
<dbReference type="PROSITE" id="PS50929">
    <property type="entry name" value="ABC_TM1F"/>
    <property type="match status" value="1"/>
</dbReference>
<keyword evidence="6 9" id="KW-1133">Transmembrane helix</keyword>